<keyword evidence="1" id="KW-0472">Membrane</keyword>
<evidence type="ECO:0000313" key="2">
    <source>
        <dbReference type="EMBL" id="EAR27822.1"/>
    </source>
</evidence>
<dbReference type="EMBL" id="AAOH01000005">
    <property type="protein sequence ID" value="EAR27822.1"/>
    <property type="molecule type" value="Genomic_DNA"/>
</dbReference>
<dbReference type="HOGENOM" id="CLU_3102882_0_0_6"/>
<reference evidence="2 3" key="1">
    <citation type="submission" date="2006-02" db="EMBL/GenBank/DDBJ databases">
        <authorList>
            <person name="Moran M.A."/>
            <person name="Kjelleberg S."/>
            <person name="Egan S."/>
            <person name="Saunders N."/>
            <person name="Thomas T."/>
            <person name="Ferriera S."/>
            <person name="Johnson J."/>
            <person name="Kravitz S."/>
            <person name="Halpern A."/>
            <person name="Remington K."/>
            <person name="Beeson K."/>
            <person name="Tran B."/>
            <person name="Rogers Y.-H."/>
            <person name="Friedman R."/>
            <person name="Venter J.C."/>
        </authorList>
    </citation>
    <scope>NUCLEOTIDE SEQUENCE [LARGE SCALE GENOMIC DNA]</scope>
    <source>
        <strain evidence="2 3">D2</strain>
    </source>
</reference>
<evidence type="ECO:0000313" key="3">
    <source>
        <dbReference type="Proteomes" id="UP000006201"/>
    </source>
</evidence>
<comment type="caution">
    <text evidence="2">The sequence shown here is derived from an EMBL/GenBank/DDBJ whole genome shotgun (WGS) entry which is preliminary data.</text>
</comment>
<dbReference type="AlphaFoldDB" id="A4CBT5"/>
<protein>
    <submittedName>
        <fullName evidence="2">Uncharacterized protein</fullName>
    </submittedName>
</protein>
<accession>A4CBT5</accession>
<evidence type="ECO:0000256" key="1">
    <source>
        <dbReference type="SAM" id="Phobius"/>
    </source>
</evidence>
<dbReference type="Proteomes" id="UP000006201">
    <property type="component" value="Unassembled WGS sequence"/>
</dbReference>
<keyword evidence="1" id="KW-0812">Transmembrane</keyword>
<name>A4CBT5_9GAMM</name>
<feature type="transmembrane region" description="Helical" evidence="1">
    <location>
        <begin position="29"/>
        <end position="49"/>
    </location>
</feature>
<gene>
    <name evidence="2" type="ORF">PTD2_18410</name>
</gene>
<keyword evidence="3" id="KW-1185">Reference proteome</keyword>
<keyword evidence="1" id="KW-1133">Transmembrane helix</keyword>
<sequence length="51" mass="5950">MLSQSYCRALEVRIFNKSKEIRRLKSQLFFFRLVSLAFVGLFIVSQLHAAS</sequence>
<dbReference type="RefSeq" id="WP_009839654.1">
    <property type="nucleotide sequence ID" value="NZ_CH959301.1"/>
</dbReference>
<proteinExistence type="predicted"/>
<organism evidence="2 3">
    <name type="scientific">Pseudoalteromonas tunicata D2</name>
    <dbReference type="NCBI Taxonomy" id="87626"/>
    <lineage>
        <taxon>Bacteria</taxon>
        <taxon>Pseudomonadati</taxon>
        <taxon>Pseudomonadota</taxon>
        <taxon>Gammaproteobacteria</taxon>
        <taxon>Alteromonadales</taxon>
        <taxon>Pseudoalteromonadaceae</taxon>
        <taxon>Pseudoalteromonas</taxon>
    </lineage>
</organism>